<dbReference type="Proteomes" id="UP001445732">
    <property type="component" value="Unassembled WGS sequence"/>
</dbReference>
<reference evidence="1 2" key="1">
    <citation type="submission" date="2024-06" db="EMBL/GenBank/DDBJ databases">
        <title>Brevundimonas sp. C11.</title>
        <authorList>
            <person name="Maltman C."/>
        </authorList>
    </citation>
    <scope>NUCLEOTIDE SEQUENCE [LARGE SCALE GENOMIC DNA]</scope>
    <source>
        <strain evidence="1 2">C11</strain>
    </source>
</reference>
<organism evidence="1 2">
    <name type="scientific">Brevundimonas aurifodinae</name>
    <dbReference type="NCBI Taxonomy" id="1508312"/>
    <lineage>
        <taxon>Bacteria</taxon>
        <taxon>Pseudomonadati</taxon>
        <taxon>Pseudomonadota</taxon>
        <taxon>Alphaproteobacteria</taxon>
        <taxon>Caulobacterales</taxon>
        <taxon>Caulobacteraceae</taxon>
        <taxon>Brevundimonas</taxon>
    </lineage>
</organism>
<evidence type="ECO:0000313" key="2">
    <source>
        <dbReference type="Proteomes" id="UP001445732"/>
    </source>
</evidence>
<sequence>MTAERAANLRPASEVFPEYVLAQFARSPGRPRKPSPKVQLTLRLDAEIIDFYKAGGSGWQSRMNAALRKGAGFTD</sequence>
<protein>
    <submittedName>
        <fullName evidence="1">BrnA antitoxin family protein</fullName>
    </submittedName>
</protein>
<keyword evidence="2" id="KW-1185">Reference proteome</keyword>
<proteinExistence type="predicted"/>
<dbReference type="InterPro" id="IPR025528">
    <property type="entry name" value="BrnA_antitoxin"/>
</dbReference>
<name>A0ABV1NPB0_9CAUL</name>
<gene>
    <name evidence="1" type="ORF">ABN401_09715</name>
</gene>
<evidence type="ECO:0000313" key="1">
    <source>
        <dbReference type="EMBL" id="MEQ7155481.1"/>
    </source>
</evidence>
<dbReference type="Pfam" id="PF14384">
    <property type="entry name" value="BrnA_antitoxin"/>
    <property type="match status" value="1"/>
</dbReference>
<dbReference type="EMBL" id="JBEGDD010000007">
    <property type="protein sequence ID" value="MEQ7155481.1"/>
    <property type="molecule type" value="Genomic_DNA"/>
</dbReference>
<accession>A0ABV1NPB0</accession>
<comment type="caution">
    <text evidence="1">The sequence shown here is derived from an EMBL/GenBank/DDBJ whole genome shotgun (WGS) entry which is preliminary data.</text>
</comment>